<reference evidence="2" key="2">
    <citation type="submission" date="2013-12" db="EMBL/GenBank/DDBJ databases">
        <authorList>
            <person name="Yu Y."/>
            <person name="Lee S."/>
            <person name="de Baynast K."/>
            <person name="Wissotski M."/>
            <person name="Liu L."/>
            <person name="Talag J."/>
            <person name="Goicoechea J."/>
            <person name="Angelova A."/>
            <person name="Jetty R."/>
            <person name="Kudrna D."/>
            <person name="Golser W."/>
            <person name="Rivera L."/>
            <person name="Zhang J."/>
            <person name="Wing R."/>
        </authorList>
    </citation>
    <scope>NUCLEOTIDE SEQUENCE</scope>
</reference>
<dbReference type="Proteomes" id="UP000032180">
    <property type="component" value="Chromosome 12"/>
</dbReference>
<evidence type="ECO:0000313" key="2">
    <source>
        <dbReference type="Proteomes" id="UP000032180"/>
    </source>
</evidence>
<dbReference type="HOGENOM" id="CLU_2561581_0_0_1"/>
<reference evidence="1 2" key="1">
    <citation type="submission" date="2012-08" db="EMBL/GenBank/DDBJ databases">
        <title>Oryza genome evolution.</title>
        <authorList>
            <person name="Wing R.A."/>
        </authorList>
    </citation>
    <scope>NUCLEOTIDE SEQUENCE</scope>
</reference>
<dbReference type="EnsemblPlants" id="LPERR12G06280.1">
    <property type="protein sequence ID" value="LPERR12G06280.1"/>
    <property type="gene ID" value="LPERR12G06280"/>
</dbReference>
<dbReference type="Gramene" id="LPERR12G06280.1">
    <property type="protein sequence ID" value="LPERR12G06280.1"/>
    <property type="gene ID" value="LPERR12G06280"/>
</dbReference>
<evidence type="ECO:0000313" key="1">
    <source>
        <dbReference type="EnsemblPlants" id="LPERR12G06280.1"/>
    </source>
</evidence>
<organism evidence="1 2">
    <name type="scientific">Leersia perrieri</name>
    <dbReference type="NCBI Taxonomy" id="77586"/>
    <lineage>
        <taxon>Eukaryota</taxon>
        <taxon>Viridiplantae</taxon>
        <taxon>Streptophyta</taxon>
        <taxon>Embryophyta</taxon>
        <taxon>Tracheophyta</taxon>
        <taxon>Spermatophyta</taxon>
        <taxon>Magnoliopsida</taxon>
        <taxon>Liliopsida</taxon>
        <taxon>Poales</taxon>
        <taxon>Poaceae</taxon>
        <taxon>BOP clade</taxon>
        <taxon>Oryzoideae</taxon>
        <taxon>Oryzeae</taxon>
        <taxon>Oryzinae</taxon>
        <taxon>Leersia</taxon>
    </lineage>
</organism>
<sequence length="82" mass="9242">MRRSNPREINVVILRPLALSHRAWSSLPRGDPTSDEAKLAVGRRYEAIQATAILSATRHVKKLLAKEGTIGQIWSDNGYFER</sequence>
<dbReference type="AlphaFoldDB" id="A0A0D9XY45"/>
<proteinExistence type="predicted"/>
<keyword evidence="2" id="KW-1185">Reference proteome</keyword>
<accession>A0A0D9XY45</accession>
<reference evidence="1" key="3">
    <citation type="submission" date="2015-04" db="UniProtKB">
        <authorList>
            <consortium name="EnsemblPlants"/>
        </authorList>
    </citation>
    <scope>IDENTIFICATION</scope>
</reference>
<name>A0A0D9XY45_9ORYZ</name>
<protein>
    <submittedName>
        <fullName evidence="1">Uncharacterized protein</fullName>
    </submittedName>
</protein>